<gene>
    <name evidence="1" type="ORF">EIN_074350</name>
</gene>
<evidence type="ECO:0000313" key="2">
    <source>
        <dbReference type="Proteomes" id="UP000014680"/>
    </source>
</evidence>
<dbReference type="Proteomes" id="UP000014680">
    <property type="component" value="Unassembled WGS sequence"/>
</dbReference>
<dbReference type="EMBL" id="KB206336">
    <property type="protein sequence ID" value="ELP92592.1"/>
    <property type="molecule type" value="Genomic_DNA"/>
</dbReference>
<dbReference type="GeneID" id="14891576"/>
<dbReference type="KEGG" id="eiv:EIN_074350"/>
<name>A0A0A1UBR0_ENTIV</name>
<protein>
    <submittedName>
        <fullName evidence="1">Uncharacterized protein</fullName>
    </submittedName>
</protein>
<proteinExistence type="predicted"/>
<dbReference type="VEuPathDB" id="AmoebaDB:EIN_074350"/>
<dbReference type="RefSeq" id="XP_004259363.1">
    <property type="nucleotide sequence ID" value="XM_004259315.1"/>
</dbReference>
<evidence type="ECO:0000313" key="1">
    <source>
        <dbReference type="EMBL" id="ELP92592.1"/>
    </source>
</evidence>
<dbReference type="AlphaFoldDB" id="A0A0A1UBR0"/>
<accession>A0A0A1UBR0</accession>
<reference evidence="1 2" key="1">
    <citation type="submission" date="2012-10" db="EMBL/GenBank/DDBJ databases">
        <authorList>
            <person name="Zafar N."/>
            <person name="Inman J."/>
            <person name="Hall N."/>
            <person name="Lorenzi H."/>
            <person name="Caler E."/>
        </authorList>
    </citation>
    <scope>NUCLEOTIDE SEQUENCE [LARGE SCALE GENOMIC DNA]</scope>
    <source>
        <strain evidence="1 2">IP1</strain>
    </source>
</reference>
<organism evidence="1 2">
    <name type="scientific">Entamoeba invadens IP1</name>
    <dbReference type="NCBI Taxonomy" id="370355"/>
    <lineage>
        <taxon>Eukaryota</taxon>
        <taxon>Amoebozoa</taxon>
        <taxon>Evosea</taxon>
        <taxon>Archamoebae</taxon>
        <taxon>Mastigamoebida</taxon>
        <taxon>Entamoebidae</taxon>
        <taxon>Entamoeba</taxon>
    </lineage>
</organism>
<keyword evidence="2" id="KW-1185">Reference proteome</keyword>
<sequence length="135" mass="16424">MKRMDLEKHLSESESSLFVPKIDRVLLDLVIKEKKKTRKREEAERKRRYLIEKQRKEHTKEAHEFIENTNILRQKCEILKEDYDKMNQIVKLLILNVNCKKCLMKNKTEKVCRHPDNLFERNTDEKMTGFISKNY</sequence>